<dbReference type="PANTHER" id="PTHR24346">
    <property type="entry name" value="MAP/MICROTUBULE AFFINITY-REGULATING KINASE"/>
    <property type="match status" value="1"/>
</dbReference>
<evidence type="ECO:0000256" key="2">
    <source>
        <dbReference type="ARBA" id="ARBA00006234"/>
    </source>
</evidence>
<dbReference type="InterPro" id="IPR011009">
    <property type="entry name" value="Kinase-like_dom_sf"/>
</dbReference>
<accession>A0A1X0SGL8</accession>
<evidence type="ECO:0000256" key="11">
    <source>
        <dbReference type="ARBA" id="ARBA00047899"/>
    </source>
</evidence>
<dbReference type="Pfam" id="PF16579">
    <property type="entry name" value="AdenylateSensor"/>
    <property type="match status" value="1"/>
</dbReference>
<evidence type="ECO:0000256" key="1">
    <source>
        <dbReference type="ARBA" id="ARBA00004123"/>
    </source>
</evidence>
<feature type="region of interest" description="Disordered" evidence="14">
    <location>
        <begin position="371"/>
        <end position="394"/>
    </location>
</feature>
<dbReference type="InterPro" id="IPR008271">
    <property type="entry name" value="Ser/Thr_kinase_AS"/>
</dbReference>
<dbReference type="PROSITE" id="PS50011">
    <property type="entry name" value="PROTEIN_KINASE_DOM"/>
    <property type="match status" value="1"/>
</dbReference>
<proteinExistence type="inferred from homology"/>
<evidence type="ECO:0000313" key="16">
    <source>
        <dbReference type="EMBL" id="ORE23321.1"/>
    </source>
</evidence>
<dbReference type="Gene3D" id="1.10.8.10">
    <property type="entry name" value="DNA helicase RuvA subunit, C-terminal domain"/>
    <property type="match status" value="1"/>
</dbReference>
<organism evidence="16 17">
    <name type="scientific">Rhizopus microsporus</name>
    <dbReference type="NCBI Taxonomy" id="58291"/>
    <lineage>
        <taxon>Eukaryota</taxon>
        <taxon>Fungi</taxon>
        <taxon>Fungi incertae sedis</taxon>
        <taxon>Mucoromycota</taxon>
        <taxon>Mucoromycotina</taxon>
        <taxon>Mucoromycetes</taxon>
        <taxon>Mucorales</taxon>
        <taxon>Mucorineae</taxon>
        <taxon>Rhizopodaceae</taxon>
        <taxon>Rhizopus</taxon>
    </lineage>
</organism>
<dbReference type="InterPro" id="IPR013896">
    <property type="entry name" value="SNF1_UBA"/>
</dbReference>
<keyword evidence="5" id="KW-0808">Transferase</keyword>
<evidence type="ECO:0000256" key="10">
    <source>
        <dbReference type="ARBA" id="ARBA00023277"/>
    </source>
</evidence>
<dbReference type="Gene3D" id="3.30.200.20">
    <property type="entry name" value="Phosphorylase Kinase, domain 1"/>
    <property type="match status" value="1"/>
</dbReference>
<dbReference type="Pfam" id="PF08587">
    <property type="entry name" value="UBA_2"/>
    <property type="match status" value="1"/>
</dbReference>
<evidence type="ECO:0000256" key="7">
    <source>
        <dbReference type="ARBA" id="ARBA00022777"/>
    </source>
</evidence>
<comment type="similarity">
    <text evidence="2">Belongs to the protein kinase superfamily. CAMK Ser/Thr protein kinase family. SNF1 subfamily.</text>
</comment>
<feature type="domain" description="Protein kinase" evidence="15">
    <location>
        <begin position="20"/>
        <end position="271"/>
    </location>
</feature>
<dbReference type="GO" id="GO:0005737">
    <property type="term" value="C:cytoplasm"/>
    <property type="evidence" value="ECO:0007669"/>
    <property type="project" value="TreeGrafter"/>
</dbReference>
<dbReference type="SUPFAM" id="SSF103243">
    <property type="entry name" value="KA1-like"/>
    <property type="match status" value="1"/>
</dbReference>
<keyword evidence="4" id="KW-0723">Serine/threonine-protein kinase</keyword>
<dbReference type="OMA" id="GSWLKMA"/>
<evidence type="ECO:0000256" key="6">
    <source>
        <dbReference type="ARBA" id="ARBA00022741"/>
    </source>
</evidence>
<feature type="binding site" evidence="13">
    <location>
        <position position="49"/>
    </location>
    <ligand>
        <name>ATP</name>
        <dbReference type="ChEBI" id="CHEBI:30616"/>
    </ligand>
</feature>
<dbReference type="SMART" id="SM00220">
    <property type="entry name" value="S_TKc"/>
    <property type="match status" value="1"/>
</dbReference>
<dbReference type="FunFam" id="1.10.510.10:FF:000544">
    <property type="entry name" value="Non-specific serine/threonine protein kinase"/>
    <property type="match status" value="1"/>
</dbReference>
<dbReference type="Pfam" id="PF00069">
    <property type="entry name" value="Pkinase"/>
    <property type="match status" value="1"/>
</dbReference>
<reference evidence="16 17" key="1">
    <citation type="journal article" date="2016" name="Proc. Natl. Acad. Sci. U.S.A.">
        <title>Lipid metabolic changes in an early divergent fungus govern the establishment of a mutualistic symbiosis with endobacteria.</title>
        <authorList>
            <person name="Lastovetsky O.A."/>
            <person name="Gaspar M.L."/>
            <person name="Mondo S.J."/>
            <person name="LaButti K.M."/>
            <person name="Sandor L."/>
            <person name="Grigoriev I.V."/>
            <person name="Henry S.A."/>
            <person name="Pawlowska T.E."/>
        </authorList>
    </citation>
    <scope>NUCLEOTIDE SEQUENCE [LARGE SCALE GENOMIC DNA]</scope>
    <source>
        <strain evidence="16 17">ATCC 11559</strain>
    </source>
</reference>
<evidence type="ECO:0000256" key="9">
    <source>
        <dbReference type="ARBA" id="ARBA00023242"/>
    </source>
</evidence>
<gene>
    <name evidence="16" type="ORF">BCV71DRAFT_208161</name>
</gene>
<comment type="subcellular location">
    <subcellularLocation>
        <location evidence="1">Nucleus</location>
    </subcellularLocation>
</comment>
<dbReference type="CDD" id="cd12122">
    <property type="entry name" value="AMPKA_C"/>
    <property type="match status" value="1"/>
</dbReference>
<evidence type="ECO:0000259" key="15">
    <source>
        <dbReference type="PROSITE" id="PS50011"/>
    </source>
</evidence>
<dbReference type="EMBL" id="KV921259">
    <property type="protein sequence ID" value="ORE23321.1"/>
    <property type="molecule type" value="Genomic_DNA"/>
</dbReference>
<dbReference type="CDD" id="cd14334">
    <property type="entry name" value="UBA_SNF1_fungi"/>
    <property type="match status" value="1"/>
</dbReference>
<evidence type="ECO:0000256" key="5">
    <source>
        <dbReference type="ARBA" id="ARBA00022679"/>
    </source>
</evidence>
<evidence type="ECO:0000256" key="3">
    <source>
        <dbReference type="ARBA" id="ARBA00012513"/>
    </source>
</evidence>
<dbReference type="PROSITE" id="PS00108">
    <property type="entry name" value="PROTEIN_KINASE_ST"/>
    <property type="match status" value="1"/>
</dbReference>
<dbReference type="EC" id="2.7.11.1" evidence="3"/>
<evidence type="ECO:0000313" key="17">
    <source>
        <dbReference type="Proteomes" id="UP000242381"/>
    </source>
</evidence>
<evidence type="ECO:0000256" key="13">
    <source>
        <dbReference type="PROSITE-ProRule" id="PRU10141"/>
    </source>
</evidence>
<sequence>MSNNNNNNNNNNNRIRIGQYNIISTIGTGSFGKVKLAVHAITGQKVALKIINRKKIASMDMSGRVKREIQYLKLLRHPHIIKLYEVITTPTDIIMVIEYASKELFNYIVEKGRMSEDDARRFFQQIICAVEYCHRHKIVHRDLKPENLLLDANNNVKIADFGLSNIMTDGDFLKTSCGSPNYAAPEVISGKLYAGPEVDVWSCGVILYVMLCGRLPFDDEYIPTLFKKINGGIYKMPSYLSPDTKQLLTSMLVVDPLKRITIQEIRQNAWFNKNLPDYLRPLPNTEENENMSIDDTLVSELSKKMGYSTETILKALKESSNNQFKVAYQLVLDNKTLFKDTEHNNIPSFLATSPPPWNTSLNTDDINHEDESSISVLSSSLPKAEPTGRERSSSIASLRADLPIIYATGTPPPGAMVPPSRSTQPRHLSINAATKKPHKSRSKWHFGIRSRCPAWEVMLEIYRSLQNVGMEWRTVDPYHLRCRYKYAELGLVVKFDLQLYKLENNSYLVDFKNAGTKRLDADGKEIKKVPQGPFWQLDKEDALAEHMQSVYPFLDVCSKLITDIV</sequence>
<dbReference type="GO" id="GO:0005634">
    <property type="term" value="C:nucleus"/>
    <property type="evidence" value="ECO:0007669"/>
    <property type="project" value="UniProtKB-SubCell"/>
</dbReference>
<keyword evidence="6 13" id="KW-0547">Nucleotide-binding</keyword>
<evidence type="ECO:0000256" key="12">
    <source>
        <dbReference type="ARBA" id="ARBA00048679"/>
    </source>
</evidence>
<dbReference type="GO" id="GO:0035556">
    <property type="term" value="P:intracellular signal transduction"/>
    <property type="evidence" value="ECO:0007669"/>
    <property type="project" value="TreeGrafter"/>
</dbReference>
<comment type="catalytic activity">
    <reaction evidence="12">
        <text>L-seryl-[protein] + ATP = O-phospho-L-seryl-[protein] + ADP + H(+)</text>
        <dbReference type="Rhea" id="RHEA:17989"/>
        <dbReference type="Rhea" id="RHEA-COMP:9863"/>
        <dbReference type="Rhea" id="RHEA-COMP:11604"/>
        <dbReference type="ChEBI" id="CHEBI:15378"/>
        <dbReference type="ChEBI" id="CHEBI:29999"/>
        <dbReference type="ChEBI" id="CHEBI:30616"/>
        <dbReference type="ChEBI" id="CHEBI:83421"/>
        <dbReference type="ChEBI" id="CHEBI:456216"/>
        <dbReference type="EC" id="2.7.11.1"/>
    </reaction>
</comment>
<dbReference type="SUPFAM" id="SSF56112">
    <property type="entry name" value="Protein kinase-like (PK-like)"/>
    <property type="match status" value="1"/>
</dbReference>
<dbReference type="FunFam" id="3.30.200.20:FF:000236">
    <property type="entry name" value="Non-specific serine/threonine protein kinase"/>
    <property type="match status" value="1"/>
</dbReference>
<protein>
    <recommendedName>
        <fullName evidence="3">non-specific serine/threonine protein kinase</fullName>
        <ecNumber evidence="3">2.7.11.1</ecNumber>
    </recommendedName>
</protein>
<comment type="catalytic activity">
    <reaction evidence="11">
        <text>L-threonyl-[protein] + ATP = O-phospho-L-threonyl-[protein] + ADP + H(+)</text>
        <dbReference type="Rhea" id="RHEA:46608"/>
        <dbReference type="Rhea" id="RHEA-COMP:11060"/>
        <dbReference type="Rhea" id="RHEA-COMP:11605"/>
        <dbReference type="ChEBI" id="CHEBI:15378"/>
        <dbReference type="ChEBI" id="CHEBI:30013"/>
        <dbReference type="ChEBI" id="CHEBI:30616"/>
        <dbReference type="ChEBI" id="CHEBI:61977"/>
        <dbReference type="ChEBI" id="CHEBI:456216"/>
        <dbReference type="EC" id="2.7.11.1"/>
    </reaction>
</comment>
<dbReference type="InterPro" id="IPR028375">
    <property type="entry name" value="KA1/Ssp2_C"/>
</dbReference>
<dbReference type="PROSITE" id="PS00107">
    <property type="entry name" value="PROTEIN_KINASE_ATP"/>
    <property type="match status" value="1"/>
</dbReference>
<dbReference type="Gene3D" id="1.10.510.10">
    <property type="entry name" value="Transferase(Phosphotransferase) domain 1"/>
    <property type="match status" value="1"/>
</dbReference>
<keyword evidence="8 13" id="KW-0067">ATP-binding</keyword>
<keyword evidence="7 16" id="KW-0418">Kinase</keyword>
<name>A0A1X0SGL8_RHIZD</name>
<dbReference type="Gene3D" id="3.30.310.80">
    <property type="entry name" value="Kinase associated domain 1, KA1"/>
    <property type="match status" value="1"/>
</dbReference>
<dbReference type="GO" id="GO:0106310">
    <property type="term" value="F:protein serine kinase activity"/>
    <property type="evidence" value="ECO:0007669"/>
    <property type="project" value="RHEA"/>
</dbReference>
<dbReference type="GO" id="GO:0005524">
    <property type="term" value="F:ATP binding"/>
    <property type="evidence" value="ECO:0007669"/>
    <property type="project" value="UniProtKB-UniRule"/>
</dbReference>
<evidence type="ECO:0000256" key="14">
    <source>
        <dbReference type="SAM" id="MobiDB-lite"/>
    </source>
</evidence>
<evidence type="ECO:0000256" key="8">
    <source>
        <dbReference type="ARBA" id="ARBA00022840"/>
    </source>
</evidence>
<dbReference type="VEuPathDB" id="FungiDB:BCV72DRAFT_206909"/>
<dbReference type="InterPro" id="IPR000719">
    <property type="entry name" value="Prot_kinase_dom"/>
</dbReference>
<dbReference type="CDD" id="cd14079">
    <property type="entry name" value="STKc_AMPK_alpha"/>
    <property type="match status" value="1"/>
</dbReference>
<dbReference type="InterPro" id="IPR032270">
    <property type="entry name" value="AMPK_C"/>
</dbReference>
<dbReference type="AlphaFoldDB" id="A0A1X0SGL8"/>
<evidence type="ECO:0000256" key="4">
    <source>
        <dbReference type="ARBA" id="ARBA00022527"/>
    </source>
</evidence>
<dbReference type="GO" id="GO:0004674">
    <property type="term" value="F:protein serine/threonine kinase activity"/>
    <property type="evidence" value="ECO:0007669"/>
    <property type="project" value="UniProtKB-KW"/>
</dbReference>
<keyword evidence="10" id="KW-0119">Carbohydrate metabolism</keyword>
<dbReference type="InterPro" id="IPR017441">
    <property type="entry name" value="Protein_kinase_ATP_BS"/>
</dbReference>
<keyword evidence="9" id="KW-0539">Nucleus</keyword>
<dbReference type="Proteomes" id="UP000242381">
    <property type="component" value="Unassembled WGS sequence"/>
</dbReference>
<dbReference type="PANTHER" id="PTHR24346:SF110">
    <property type="entry name" value="NON-SPECIFIC SERINE_THREONINE PROTEIN KINASE"/>
    <property type="match status" value="1"/>
</dbReference>